<name>A0AA47NNI6_MERPO</name>
<organism evidence="3 4">
    <name type="scientific">Merluccius polli</name>
    <name type="common">Benguela hake</name>
    <name type="synonym">Merluccius cadenati</name>
    <dbReference type="NCBI Taxonomy" id="89951"/>
    <lineage>
        <taxon>Eukaryota</taxon>
        <taxon>Metazoa</taxon>
        <taxon>Chordata</taxon>
        <taxon>Craniata</taxon>
        <taxon>Vertebrata</taxon>
        <taxon>Euteleostomi</taxon>
        <taxon>Actinopterygii</taxon>
        <taxon>Neopterygii</taxon>
        <taxon>Teleostei</taxon>
        <taxon>Neoteleostei</taxon>
        <taxon>Acanthomorphata</taxon>
        <taxon>Zeiogadaria</taxon>
        <taxon>Gadariae</taxon>
        <taxon>Gadiformes</taxon>
        <taxon>Gadoidei</taxon>
        <taxon>Merlucciidae</taxon>
        <taxon>Merluccius</taxon>
    </lineage>
</organism>
<dbReference type="CDD" id="cd07042">
    <property type="entry name" value="STAS_SulP_like_sulfate_transporter"/>
    <property type="match status" value="1"/>
</dbReference>
<keyword evidence="1" id="KW-0812">Transmembrane</keyword>
<dbReference type="Gene3D" id="3.30.750.24">
    <property type="entry name" value="STAS domain"/>
    <property type="match status" value="1"/>
</dbReference>
<keyword evidence="1" id="KW-1133">Transmembrane helix</keyword>
<dbReference type="AlphaFoldDB" id="A0AA47NNI6"/>
<dbReference type="PANTHER" id="PTHR11814">
    <property type="entry name" value="SULFATE TRANSPORTER"/>
    <property type="match status" value="1"/>
</dbReference>
<gene>
    <name evidence="3" type="primary">Slc26a6_3</name>
    <name evidence="3" type="ORF">N1851_034465</name>
</gene>
<feature type="transmembrane region" description="Helical" evidence="1">
    <location>
        <begin position="174"/>
        <end position="195"/>
    </location>
</feature>
<dbReference type="SUPFAM" id="SSF52091">
    <property type="entry name" value="SpoIIaa-like"/>
    <property type="match status" value="1"/>
</dbReference>
<dbReference type="GO" id="GO:0055085">
    <property type="term" value="P:transmembrane transport"/>
    <property type="evidence" value="ECO:0007669"/>
    <property type="project" value="InterPro"/>
</dbReference>
<dbReference type="PROSITE" id="PS50801">
    <property type="entry name" value="STAS"/>
    <property type="match status" value="1"/>
</dbReference>
<dbReference type="InterPro" id="IPR001902">
    <property type="entry name" value="SLC26A/SulP_fam"/>
</dbReference>
<dbReference type="InterPro" id="IPR036513">
    <property type="entry name" value="STAS_dom_sf"/>
</dbReference>
<comment type="caution">
    <text evidence="3">The sequence shown here is derived from an EMBL/GenBank/DDBJ whole genome shotgun (WGS) entry which is preliminary data.</text>
</comment>
<feature type="domain" description="STAS" evidence="2">
    <location>
        <begin position="71"/>
        <end position="161"/>
    </location>
</feature>
<accession>A0AA47NNI6</accession>
<keyword evidence="1" id="KW-0472">Membrane</keyword>
<protein>
    <submittedName>
        <fullName evidence="3">Solute carrier family 26 member 6</fullName>
    </submittedName>
</protein>
<feature type="transmembrane region" description="Helical" evidence="1">
    <location>
        <begin position="21"/>
        <end position="46"/>
    </location>
</feature>
<reference evidence="3" key="1">
    <citation type="journal article" date="2023" name="Front. Mar. Sci.">
        <title>A new Merluccius polli reference genome to investigate the effects of global change in West African waters.</title>
        <authorList>
            <person name="Mateo J.L."/>
            <person name="Blanco-Fernandez C."/>
            <person name="Garcia-Vazquez E."/>
            <person name="Machado-Schiaffino G."/>
        </authorList>
    </citation>
    <scope>NUCLEOTIDE SEQUENCE</scope>
    <source>
        <strain evidence="3">C29</strain>
        <tissue evidence="3">Fin</tissue>
    </source>
</reference>
<evidence type="ECO:0000313" key="3">
    <source>
        <dbReference type="EMBL" id="KAK0130852.1"/>
    </source>
</evidence>
<dbReference type="InterPro" id="IPR002645">
    <property type="entry name" value="STAS_dom"/>
</dbReference>
<dbReference type="Pfam" id="PF01740">
    <property type="entry name" value="STAS"/>
    <property type="match status" value="1"/>
</dbReference>
<evidence type="ECO:0000313" key="4">
    <source>
        <dbReference type="Proteomes" id="UP001174136"/>
    </source>
</evidence>
<proteinExistence type="predicted"/>
<keyword evidence="4" id="KW-1185">Reference proteome</keyword>
<evidence type="ECO:0000256" key="1">
    <source>
        <dbReference type="SAM" id="Phobius"/>
    </source>
</evidence>
<dbReference type="EMBL" id="JAOPHQ010006609">
    <property type="protein sequence ID" value="KAK0130852.1"/>
    <property type="molecule type" value="Genomic_DNA"/>
</dbReference>
<evidence type="ECO:0000259" key="2">
    <source>
        <dbReference type="PROSITE" id="PS50801"/>
    </source>
</evidence>
<dbReference type="GO" id="GO:0016020">
    <property type="term" value="C:membrane"/>
    <property type="evidence" value="ECO:0007669"/>
    <property type="project" value="InterPro"/>
</dbReference>
<sequence>MLLLLNKRWDQMSTRLWVTSLVSTLVFNLDLGLAVSAAFSLLVLVYRTQQSSGVALLGQVPTTDCYKDLSLYSEVKQVPGVTVLSCSSPLYFANSERVFTDIRQKVTLGHRENCAVVQSDRFSSSSSSSSSSLAGTPAHTHCLVLDLNSVSFLDSVATAALWKLVWVTSLVSTLVFNLDLGLAVSAAFSLLVLVYRTQQSSGVALLGQVPTTDCVRDPCMGPLL</sequence>
<dbReference type="Proteomes" id="UP001174136">
    <property type="component" value="Unassembled WGS sequence"/>
</dbReference>